<reference evidence="2 3" key="1">
    <citation type="submission" date="2010-03" db="EMBL/GenBank/DDBJ databases">
        <title>The genome sequence of Ruminococcus torques L2-14.</title>
        <authorList>
            <consortium name="metaHIT consortium -- http://www.metahit.eu/"/>
            <person name="Pajon A."/>
            <person name="Turner K."/>
            <person name="Parkhill J."/>
            <person name="Duncan S."/>
            <person name="Flint H."/>
        </authorList>
    </citation>
    <scope>NUCLEOTIDE SEQUENCE [LARGE SCALE GENOMIC DNA]</scope>
    <source>
        <strain evidence="2 3">L2-14</strain>
    </source>
</reference>
<gene>
    <name evidence="2" type="ORF">RTO_12620</name>
</gene>
<dbReference type="Proteomes" id="UP000008956">
    <property type="component" value="Chromosome"/>
</dbReference>
<dbReference type="AlphaFoldDB" id="D4M3T7"/>
<protein>
    <submittedName>
        <fullName evidence="2">Uncharacterized protein</fullName>
    </submittedName>
</protein>
<proteinExistence type="predicted"/>
<name>D4M3T7_9FIRM</name>
<reference evidence="2 3" key="2">
    <citation type="submission" date="2010-03" db="EMBL/GenBank/DDBJ databases">
        <authorList>
            <person name="Pajon A."/>
        </authorList>
    </citation>
    <scope>NUCLEOTIDE SEQUENCE [LARGE SCALE GENOMIC DNA]</scope>
    <source>
        <strain evidence="2 3">L2-14</strain>
    </source>
</reference>
<sequence>MNDRKTSYTRKTYGKNIRKRWKKKQLLRNKRSSRGEQDRKKKQEIIWLKKKSCKMTDFSLLPVIPPEVHRMVSAGRKWAETLG</sequence>
<feature type="compositionally biased region" description="Basic residues" evidence="1">
    <location>
        <begin position="18"/>
        <end position="32"/>
    </location>
</feature>
<feature type="region of interest" description="Disordered" evidence="1">
    <location>
        <begin position="18"/>
        <end position="42"/>
    </location>
</feature>
<evidence type="ECO:0000313" key="2">
    <source>
        <dbReference type="EMBL" id="CBL25899.1"/>
    </source>
</evidence>
<feature type="compositionally biased region" description="Basic and acidic residues" evidence="1">
    <location>
        <begin position="33"/>
        <end position="42"/>
    </location>
</feature>
<evidence type="ECO:0000256" key="1">
    <source>
        <dbReference type="SAM" id="MobiDB-lite"/>
    </source>
</evidence>
<dbReference type="HOGENOM" id="CLU_2540558_0_0_9"/>
<dbReference type="EMBL" id="FP929055">
    <property type="protein sequence ID" value="CBL25899.1"/>
    <property type="molecule type" value="Genomic_DNA"/>
</dbReference>
<evidence type="ECO:0000313" key="3">
    <source>
        <dbReference type="Proteomes" id="UP000008956"/>
    </source>
</evidence>
<organism evidence="2 3">
    <name type="scientific">[Ruminococcus] torques L2-14</name>
    <dbReference type="NCBI Taxonomy" id="657313"/>
    <lineage>
        <taxon>Bacteria</taxon>
        <taxon>Bacillati</taxon>
        <taxon>Bacillota</taxon>
        <taxon>Clostridia</taxon>
        <taxon>Lachnospirales</taxon>
        <taxon>Lachnospiraceae</taxon>
        <taxon>Mediterraneibacter</taxon>
    </lineage>
</organism>
<accession>D4M3T7</accession>
<dbReference type="KEGG" id="rto:RTO_12620"/>